<dbReference type="PANTHER" id="PTHR42747">
    <property type="entry name" value="NITRONATE MONOOXYGENASE-RELATED"/>
    <property type="match status" value="1"/>
</dbReference>
<evidence type="ECO:0000256" key="3">
    <source>
        <dbReference type="ARBA" id="ARBA00022575"/>
    </source>
</evidence>
<dbReference type="Pfam" id="PF03060">
    <property type="entry name" value="NMO"/>
    <property type="match status" value="1"/>
</dbReference>
<keyword evidence="6" id="KW-0547">Nucleotide-binding</keyword>
<evidence type="ECO:0000313" key="12">
    <source>
        <dbReference type="EMBL" id="MBB4016942.1"/>
    </source>
</evidence>
<evidence type="ECO:0000256" key="4">
    <source>
        <dbReference type="ARBA" id="ARBA00022630"/>
    </source>
</evidence>
<keyword evidence="3" id="KW-0216">Detoxification</keyword>
<dbReference type="GO" id="GO:0018580">
    <property type="term" value="F:nitronate monooxygenase activity"/>
    <property type="evidence" value="ECO:0007669"/>
    <property type="project" value="InterPro"/>
</dbReference>
<evidence type="ECO:0000256" key="5">
    <source>
        <dbReference type="ARBA" id="ARBA00022643"/>
    </source>
</evidence>
<comment type="cofactor">
    <cofactor evidence="1">
        <name>FMN</name>
        <dbReference type="ChEBI" id="CHEBI:58210"/>
    </cofactor>
</comment>
<dbReference type="RefSeq" id="WP_183316480.1">
    <property type="nucleotide sequence ID" value="NZ_JACIEN010000002.1"/>
</dbReference>
<dbReference type="GO" id="GO:0000166">
    <property type="term" value="F:nucleotide binding"/>
    <property type="evidence" value="ECO:0007669"/>
    <property type="project" value="UniProtKB-KW"/>
</dbReference>
<keyword evidence="13" id="KW-1185">Reference proteome</keyword>
<evidence type="ECO:0000256" key="9">
    <source>
        <dbReference type="ARBA" id="ARBA00031155"/>
    </source>
</evidence>
<proteinExistence type="inferred from homology"/>
<dbReference type="CDD" id="cd04730">
    <property type="entry name" value="NPD_like"/>
    <property type="match status" value="1"/>
</dbReference>
<keyword evidence="5" id="KW-0288">FMN</keyword>
<evidence type="ECO:0000256" key="2">
    <source>
        <dbReference type="ARBA" id="ARBA00009881"/>
    </source>
</evidence>
<keyword evidence="4" id="KW-0285">Flavoprotein</keyword>
<dbReference type="EMBL" id="JACIEN010000002">
    <property type="protein sequence ID" value="MBB4016942.1"/>
    <property type="molecule type" value="Genomic_DNA"/>
</dbReference>
<keyword evidence="7 12" id="KW-0560">Oxidoreductase</keyword>
<evidence type="ECO:0000256" key="8">
    <source>
        <dbReference type="ARBA" id="ARBA00023033"/>
    </source>
</evidence>
<dbReference type="FunFam" id="3.20.20.70:FF:000154">
    <property type="entry name" value="Probable nitronate monooxygenase"/>
    <property type="match status" value="1"/>
</dbReference>
<evidence type="ECO:0000256" key="7">
    <source>
        <dbReference type="ARBA" id="ARBA00023002"/>
    </source>
</evidence>
<comment type="catalytic activity">
    <reaction evidence="10">
        <text>3 propionate 3-nitronate + 3 O2 + H2O = 3 3-oxopropanoate + 2 nitrate + nitrite + H2O2 + 3 H(+)</text>
        <dbReference type="Rhea" id="RHEA:57332"/>
        <dbReference type="ChEBI" id="CHEBI:15377"/>
        <dbReference type="ChEBI" id="CHEBI:15378"/>
        <dbReference type="ChEBI" id="CHEBI:15379"/>
        <dbReference type="ChEBI" id="CHEBI:16240"/>
        <dbReference type="ChEBI" id="CHEBI:16301"/>
        <dbReference type="ChEBI" id="CHEBI:17632"/>
        <dbReference type="ChEBI" id="CHEBI:33190"/>
        <dbReference type="ChEBI" id="CHEBI:136067"/>
    </reaction>
</comment>
<organism evidence="12 13">
    <name type="scientific">Chelatococcus caeni</name>
    <dbReference type="NCBI Taxonomy" id="1348468"/>
    <lineage>
        <taxon>Bacteria</taxon>
        <taxon>Pseudomonadati</taxon>
        <taxon>Pseudomonadota</taxon>
        <taxon>Alphaproteobacteria</taxon>
        <taxon>Hyphomicrobiales</taxon>
        <taxon>Chelatococcaceae</taxon>
        <taxon>Chelatococcus</taxon>
    </lineage>
</organism>
<accession>A0A840BYZ8</accession>
<dbReference type="InterPro" id="IPR013785">
    <property type="entry name" value="Aldolase_TIM"/>
</dbReference>
<dbReference type="AlphaFoldDB" id="A0A840BYZ8"/>
<evidence type="ECO:0000256" key="11">
    <source>
        <dbReference type="ARBA" id="ARBA00067136"/>
    </source>
</evidence>
<evidence type="ECO:0000313" key="13">
    <source>
        <dbReference type="Proteomes" id="UP000577362"/>
    </source>
</evidence>
<comment type="similarity">
    <text evidence="2">Belongs to the nitronate monooxygenase family. NMO class I subfamily.</text>
</comment>
<dbReference type="SUPFAM" id="SSF51412">
    <property type="entry name" value="Inosine monophosphate dehydrogenase (IMPDH)"/>
    <property type="match status" value="1"/>
</dbReference>
<dbReference type="GO" id="GO:0009636">
    <property type="term" value="P:response to toxic substance"/>
    <property type="evidence" value="ECO:0007669"/>
    <property type="project" value="UniProtKB-KW"/>
</dbReference>
<dbReference type="InterPro" id="IPR004136">
    <property type="entry name" value="NMO"/>
</dbReference>
<dbReference type="PANTHER" id="PTHR42747:SF3">
    <property type="entry name" value="NITRONATE MONOOXYGENASE-RELATED"/>
    <property type="match status" value="1"/>
</dbReference>
<keyword evidence="8 12" id="KW-0503">Monooxygenase</keyword>
<evidence type="ECO:0000256" key="6">
    <source>
        <dbReference type="ARBA" id="ARBA00022741"/>
    </source>
</evidence>
<comment type="caution">
    <text evidence="12">The sequence shown here is derived from an EMBL/GenBank/DDBJ whole genome shotgun (WGS) entry which is preliminary data.</text>
</comment>
<name>A0A840BYZ8_9HYPH</name>
<evidence type="ECO:0000256" key="10">
    <source>
        <dbReference type="ARBA" id="ARBA00049401"/>
    </source>
</evidence>
<dbReference type="Gene3D" id="3.20.20.70">
    <property type="entry name" value="Aldolase class I"/>
    <property type="match status" value="1"/>
</dbReference>
<reference evidence="12 13" key="1">
    <citation type="submission" date="2020-08" db="EMBL/GenBank/DDBJ databases">
        <title>Genomic Encyclopedia of Type Strains, Phase IV (KMG-IV): sequencing the most valuable type-strain genomes for metagenomic binning, comparative biology and taxonomic classification.</title>
        <authorList>
            <person name="Goeker M."/>
        </authorList>
    </citation>
    <scope>NUCLEOTIDE SEQUENCE [LARGE SCALE GENOMIC DNA]</scope>
    <source>
        <strain evidence="12 13">DSM 103737</strain>
    </source>
</reference>
<evidence type="ECO:0000256" key="1">
    <source>
        <dbReference type="ARBA" id="ARBA00001917"/>
    </source>
</evidence>
<dbReference type="Proteomes" id="UP000577362">
    <property type="component" value="Unassembled WGS sequence"/>
</dbReference>
<gene>
    <name evidence="12" type="ORF">GGR16_001971</name>
</gene>
<protein>
    <recommendedName>
        <fullName evidence="11">Nitronate monooxygenase</fullName>
    </recommendedName>
    <alternativeName>
        <fullName evidence="9">Propionate 3-nitronate monooxygenase</fullName>
    </alternativeName>
</protein>
<sequence length="352" mass="35611">MQRLDLTHPVIQAPMAGGGDTPALVAAVSEAGGLGTIGAAYLSPQQILDAAAAVRAVTTRPFGINLFAPLPAPQMPAEARAAFTAVAPFYEELALPAPQMPVTAGDAFAAQVEAVLASGASLFSVTFGLPGADVMAAVKAKGMLFAATATTVEEALAVEAAGADIVVAQGSEAGGHRGTFAAPFERAMIGTMALVPQVTDAVSIPVVASGGIMDGRGIAAALALGASAVQMGTAFLTCAEAGIPEAYREAILSAKEDATRVTRAFSGRPARGIANRFMETVDAGGAILPFPLQNALTRPMRTAAAKAGRSEYLSLWAGQGVRLARRQGAAELMARLAAETAEAIARLSSRKA</sequence>